<dbReference type="Proteomes" id="UP001519460">
    <property type="component" value="Unassembled WGS sequence"/>
</dbReference>
<evidence type="ECO:0000256" key="1">
    <source>
        <dbReference type="SAM" id="MobiDB-lite"/>
    </source>
</evidence>
<evidence type="ECO:0000313" key="2">
    <source>
        <dbReference type="EMBL" id="KAK7471679.1"/>
    </source>
</evidence>
<sequence>MPNNKFSLISTLRLWQRYVTEGRILRDSRSVGPVSRPVLSVQGEGVRLPEERVMTCCGQQEEQPSAGSETRRNWAPAQTNPLMKTSRLIVIGSAD</sequence>
<dbReference type="EMBL" id="JACVVK020000483">
    <property type="protein sequence ID" value="KAK7471679.1"/>
    <property type="molecule type" value="Genomic_DNA"/>
</dbReference>
<evidence type="ECO:0000313" key="3">
    <source>
        <dbReference type="Proteomes" id="UP001519460"/>
    </source>
</evidence>
<feature type="region of interest" description="Disordered" evidence="1">
    <location>
        <begin position="59"/>
        <end position="79"/>
    </location>
</feature>
<feature type="compositionally biased region" description="Polar residues" evidence="1">
    <location>
        <begin position="59"/>
        <end position="68"/>
    </location>
</feature>
<keyword evidence="3" id="KW-1185">Reference proteome</keyword>
<gene>
    <name evidence="2" type="ORF">BaRGS_00035692</name>
</gene>
<protein>
    <submittedName>
        <fullName evidence="2">Uncharacterized protein</fullName>
    </submittedName>
</protein>
<dbReference type="AlphaFoldDB" id="A0ABD0JDW1"/>
<proteinExistence type="predicted"/>
<name>A0ABD0JDW1_9CAEN</name>
<reference evidence="2 3" key="1">
    <citation type="journal article" date="2023" name="Sci. Data">
        <title>Genome assembly of the Korean intertidal mud-creeper Batillaria attramentaria.</title>
        <authorList>
            <person name="Patra A.K."/>
            <person name="Ho P.T."/>
            <person name="Jun S."/>
            <person name="Lee S.J."/>
            <person name="Kim Y."/>
            <person name="Won Y.J."/>
        </authorList>
    </citation>
    <scope>NUCLEOTIDE SEQUENCE [LARGE SCALE GENOMIC DNA]</scope>
    <source>
        <strain evidence="2">Wonlab-2016</strain>
    </source>
</reference>
<accession>A0ABD0JDW1</accession>
<organism evidence="2 3">
    <name type="scientific">Batillaria attramentaria</name>
    <dbReference type="NCBI Taxonomy" id="370345"/>
    <lineage>
        <taxon>Eukaryota</taxon>
        <taxon>Metazoa</taxon>
        <taxon>Spiralia</taxon>
        <taxon>Lophotrochozoa</taxon>
        <taxon>Mollusca</taxon>
        <taxon>Gastropoda</taxon>
        <taxon>Caenogastropoda</taxon>
        <taxon>Sorbeoconcha</taxon>
        <taxon>Cerithioidea</taxon>
        <taxon>Batillariidae</taxon>
        <taxon>Batillaria</taxon>
    </lineage>
</organism>
<comment type="caution">
    <text evidence="2">The sequence shown here is derived from an EMBL/GenBank/DDBJ whole genome shotgun (WGS) entry which is preliminary data.</text>
</comment>